<name>A0ABW5M362_9BACT</name>
<comment type="caution">
    <text evidence="1">The sequence shown here is derived from an EMBL/GenBank/DDBJ whole genome shotgun (WGS) entry which is preliminary data.</text>
</comment>
<dbReference type="Pfam" id="PF04591">
    <property type="entry name" value="DUF596"/>
    <property type="match status" value="1"/>
</dbReference>
<dbReference type="InterPro" id="IPR023138">
    <property type="entry name" value="NMB0513-like_sf"/>
</dbReference>
<gene>
    <name evidence="1" type="ORF">ACFSUS_10520</name>
</gene>
<evidence type="ECO:0000313" key="2">
    <source>
        <dbReference type="Proteomes" id="UP001597469"/>
    </source>
</evidence>
<dbReference type="Proteomes" id="UP001597469">
    <property type="component" value="Unassembled WGS sequence"/>
</dbReference>
<dbReference type="SUPFAM" id="SSF160472">
    <property type="entry name" value="NMB0513-like"/>
    <property type="match status" value="1"/>
</dbReference>
<organism evidence="1 2">
    <name type="scientific">Spirosoma soli</name>
    <dbReference type="NCBI Taxonomy" id="1770529"/>
    <lineage>
        <taxon>Bacteria</taxon>
        <taxon>Pseudomonadati</taxon>
        <taxon>Bacteroidota</taxon>
        <taxon>Cytophagia</taxon>
        <taxon>Cytophagales</taxon>
        <taxon>Cytophagaceae</taxon>
        <taxon>Spirosoma</taxon>
    </lineage>
</organism>
<proteinExistence type="predicted"/>
<sequence length="137" mass="15933">MTLGRDAYTSIIDHLKSQFFATDELWAVTAYANDYSIMGDYTSYQNRINLFSSVLEEILRREEARIAKKGQFLSGSPEEQANQFRNAFPTTLEEMNEKDAYWWYLDECPGGLVWYTDIDDNGFETSPTGDGRFYLWT</sequence>
<accession>A0ABW5M362</accession>
<dbReference type="InterPro" id="IPR007670">
    <property type="entry name" value="DUF596"/>
</dbReference>
<keyword evidence="2" id="KW-1185">Reference proteome</keyword>
<dbReference type="EMBL" id="JBHULN010000005">
    <property type="protein sequence ID" value="MFD2571069.1"/>
    <property type="molecule type" value="Genomic_DNA"/>
</dbReference>
<dbReference type="Gene3D" id="1.10.3510.10">
    <property type="entry name" value="NMB0513-like"/>
    <property type="match status" value="1"/>
</dbReference>
<evidence type="ECO:0000313" key="1">
    <source>
        <dbReference type="EMBL" id="MFD2571069.1"/>
    </source>
</evidence>
<protein>
    <submittedName>
        <fullName evidence="1">DUF596 domain-containing protein</fullName>
    </submittedName>
</protein>
<dbReference type="RefSeq" id="WP_381522282.1">
    <property type="nucleotide sequence ID" value="NZ_JBHULN010000005.1"/>
</dbReference>
<reference evidence="2" key="1">
    <citation type="journal article" date="2019" name="Int. J. Syst. Evol. Microbiol.">
        <title>The Global Catalogue of Microorganisms (GCM) 10K type strain sequencing project: providing services to taxonomists for standard genome sequencing and annotation.</title>
        <authorList>
            <consortium name="The Broad Institute Genomics Platform"/>
            <consortium name="The Broad Institute Genome Sequencing Center for Infectious Disease"/>
            <person name="Wu L."/>
            <person name="Ma J."/>
        </authorList>
    </citation>
    <scope>NUCLEOTIDE SEQUENCE [LARGE SCALE GENOMIC DNA]</scope>
    <source>
        <strain evidence="2">KCTC 42805</strain>
    </source>
</reference>